<keyword evidence="3" id="KW-1185">Reference proteome</keyword>
<gene>
    <name evidence="2" type="ORF">ZYGM_003961</name>
</gene>
<evidence type="ECO:0000256" key="1">
    <source>
        <dbReference type="SAM" id="MobiDB-lite"/>
    </source>
</evidence>
<accession>A0A4C2E3P6</accession>
<feature type="compositionally biased region" description="Basic and acidic residues" evidence="1">
    <location>
        <begin position="256"/>
        <end position="279"/>
    </location>
</feature>
<proteinExistence type="predicted"/>
<feature type="region of interest" description="Disordered" evidence="1">
    <location>
        <begin position="194"/>
        <end position="213"/>
    </location>
</feature>
<feature type="region of interest" description="Disordered" evidence="1">
    <location>
        <begin position="218"/>
        <end position="336"/>
    </location>
</feature>
<dbReference type="Proteomes" id="UP000301737">
    <property type="component" value="Unassembled WGS sequence"/>
</dbReference>
<feature type="compositionally biased region" description="Polar residues" evidence="1">
    <location>
        <begin position="281"/>
        <end position="323"/>
    </location>
</feature>
<evidence type="ECO:0000313" key="2">
    <source>
        <dbReference type="EMBL" id="GCE97926.1"/>
    </source>
</evidence>
<organism evidence="2 3">
    <name type="scientific">Zygosaccharomyces mellis</name>
    <dbReference type="NCBI Taxonomy" id="42258"/>
    <lineage>
        <taxon>Eukaryota</taxon>
        <taxon>Fungi</taxon>
        <taxon>Dikarya</taxon>
        <taxon>Ascomycota</taxon>
        <taxon>Saccharomycotina</taxon>
        <taxon>Saccharomycetes</taxon>
        <taxon>Saccharomycetales</taxon>
        <taxon>Saccharomycetaceae</taxon>
        <taxon>Zygosaccharomyces</taxon>
    </lineage>
</organism>
<feature type="compositionally biased region" description="Basic and acidic residues" evidence="1">
    <location>
        <begin position="196"/>
        <end position="209"/>
    </location>
</feature>
<reference evidence="2 3" key="1">
    <citation type="submission" date="2019-01" db="EMBL/GenBank/DDBJ databases">
        <title>Draft Genome Sequencing of Zygosaccharomyces mellis Ca-7.</title>
        <authorList>
            <person name="Shiwa Y."/>
            <person name="Kanesaki Y."/>
            <person name="Ishige T."/>
            <person name="Mura K."/>
            <person name="Hori T."/>
            <person name="Tamura T."/>
        </authorList>
    </citation>
    <scope>NUCLEOTIDE SEQUENCE [LARGE SCALE GENOMIC DNA]</scope>
    <source>
        <strain evidence="2 3">Ca-7</strain>
    </source>
</reference>
<dbReference type="AlphaFoldDB" id="A0A4C2E3P6"/>
<dbReference type="OrthoDB" id="4036613at2759"/>
<comment type="caution">
    <text evidence="2">The sequence shown here is derived from an EMBL/GenBank/DDBJ whole genome shotgun (WGS) entry which is preliminary data.</text>
</comment>
<dbReference type="EMBL" id="BIMX01000003">
    <property type="protein sequence ID" value="GCE97926.1"/>
    <property type="molecule type" value="Genomic_DNA"/>
</dbReference>
<feature type="compositionally biased region" description="Polar residues" evidence="1">
    <location>
        <begin position="230"/>
        <end position="247"/>
    </location>
</feature>
<evidence type="ECO:0000313" key="3">
    <source>
        <dbReference type="Proteomes" id="UP000301737"/>
    </source>
</evidence>
<protein>
    <submittedName>
        <fullName evidence="2">Uncharacterized protein</fullName>
    </submittedName>
</protein>
<sequence>MSSVDNDTRINKCVEDLIDIPELNLSNPPKTDESTILYQILDEAPHGRKLMNYMSYSRTPNDIYTYNKGPIQKKSLIINQKWLEEEKRAGTQVTPPTLQLETPVIFSWSKKAHDIKKEQITKSQNDSTLRESTNNRLYKTVAACLNHIRSREDWDAKYSIPGTVNDKNDSSPCKPEWVNSNFKVDPLQPFVAQIIKEPKKKEPRKEKTPSKMKNLFSFLSNSSKKERPQSPETKSTVQRNSLNQPQEIETLPDIIQQDKDHEQKQKKEIEEQQQDERHVGNKTQEQDSSSPSATLENTFTPTISSAPPKLSSTQTFSTDSPLSVDSFIPLQPKKKN</sequence>
<name>A0A4C2E3P6_9SACH</name>